<feature type="transmembrane region" description="Helical" evidence="1">
    <location>
        <begin position="38"/>
        <end position="61"/>
    </location>
</feature>
<dbReference type="EMBL" id="JACOOZ010000004">
    <property type="protein sequence ID" value="MBC5667859.1"/>
    <property type="molecule type" value="Genomic_DNA"/>
</dbReference>
<sequence>MIIYKTQFPIFINNEVMETELGGIKLGRDVNLIPFNDFAHMTSLLNIVMFIPIGFLQGFVVKNNWKKTIIVGFILSLVVESSQLLVNMLIGYNFRTFDVNDLIFNTIGALIGYLILFGIISLLKKVKSSDNRIIEYIKSRG</sequence>
<organism evidence="3 4">
    <name type="scientific">Eubacterium segne</name>
    <dbReference type="NCBI Taxonomy" id="2763045"/>
    <lineage>
        <taxon>Bacteria</taxon>
        <taxon>Bacillati</taxon>
        <taxon>Bacillota</taxon>
        <taxon>Clostridia</taxon>
        <taxon>Eubacteriales</taxon>
        <taxon>Eubacteriaceae</taxon>
        <taxon>Eubacterium</taxon>
    </lineage>
</organism>
<feature type="transmembrane region" description="Helical" evidence="1">
    <location>
        <begin position="102"/>
        <end position="123"/>
    </location>
</feature>
<reference evidence="3 4" key="1">
    <citation type="submission" date="2020-08" db="EMBL/GenBank/DDBJ databases">
        <title>Genome public.</title>
        <authorList>
            <person name="Liu C."/>
            <person name="Sun Q."/>
        </authorList>
    </citation>
    <scope>NUCLEOTIDE SEQUENCE [LARGE SCALE GENOMIC DNA]</scope>
    <source>
        <strain evidence="3 4">BX4</strain>
    </source>
</reference>
<dbReference type="Proteomes" id="UP000597877">
    <property type="component" value="Unassembled WGS sequence"/>
</dbReference>
<gene>
    <name evidence="3" type="ORF">H8S00_07690</name>
</gene>
<feature type="transmembrane region" description="Helical" evidence="1">
    <location>
        <begin position="68"/>
        <end position="90"/>
    </location>
</feature>
<evidence type="ECO:0000313" key="4">
    <source>
        <dbReference type="Proteomes" id="UP000597877"/>
    </source>
</evidence>
<comment type="caution">
    <text evidence="3">The sequence shown here is derived from an EMBL/GenBank/DDBJ whole genome shotgun (WGS) entry which is preliminary data.</text>
</comment>
<evidence type="ECO:0000259" key="2">
    <source>
        <dbReference type="Pfam" id="PF04892"/>
    </source>
</evidence>
<keyword evidence="1" id="KW-0472">Membrane</keyword>
<keyword evidence="4" id="KW-1185">Reference proteome</keyword>
<dbReference type="PANTHER" id="PTHR36834">
    <property type="entry name" value="MEMBRANE PROTEIN-RELATED"/>
    <property type="match status" value="1"/>
</dbReference>
<evidence type="ECO:0000256" key="1">
    <source>
        <dbReference type="SAM" id="Phobius"/>
    </source>
</evidence>
<dbReference type="InterPro" id="IPR053150">
    <property type="entry name" value="Teicoplanin_resist-assoc"/>
</dbReference>
<keyword evidence="1" id="KW-0812">Transmembrane</keyword>
<name>A0ABR7F2Q3_9FIRM</name>
<dbReference type="Pfam" id="PF04892">
    <property type="entry name" value="VanZ"/>
    <property type="match status" value="1"/>
</dbReference>
<accession>A0ABR7F2Q3</accession>
<keyword evidence="1" id="KW-1133">Transmembrane helix</keyword>
<protein>
    <submittedName>
        <fullName evidence="3">VanZ family protein</fullName>
    </submittedName>
</protein>
<proteinExistence type="predicted"/>
<evidence type="ECO:0000313" key="3">
    <source>
        <dbReference type="EMBL" id="MBC5667859.1"/>
    </source>
</evidence>
<dbReference type="InterPro" id="IPR006976">
    <property type="entry name" value="VanZ-like"/>
</dbReference>
<feature type="domain" description="VanZ-like" evidence="2">
    <location>
        <begin position="6"/>
        <end position="117"/>
    </location>
</feature>
<dbReference type="PANTHER" id="PTHR36834:SF1">
    <property type="entry name" value="INTEGRAL MEMBRANE PROTEIN"/>
    <property type="match status" value="1"/>
</dbReference>